<dbReference type="GO" id="GO:0032040">
    <property type="term" value="C:small-subunit processome"/>
    <property type="evidence" value="ECO:0007669"/>
    <property type="project" value="TreeGrafter"/>
</dbReference>
<keyword evidence="3" id="KW-0812">Transmembrane</keyword>
<gene>
    <name evidence="4" type="ORF">DFH08DRAFT_787338</name>
</gene>
<dbReference type="Gene3D" id="3.90.550.20">
    <property type="match status" value="1"/>
</dbReference>
<dbReference type="SUPFAM" id="SSF53448">
    <property type="entry name" value="Nucleotide-diphospho-sugar transferases"/>
    <property type="match status" value="1"/>
</dbReference>
<evidence type="ECO:0000313" key="4">
    <source>
        <dbReference type="EMBL" id="KAJ7326419.1"/>
    </source>
</evidence>
<comment type="similarity">
    <text evidence="1">Belongs to the glycosyltransferase 32 family.</text>
</comment>
<name>A0AAD6ZK56_9AGAR</name>
<evidence type="ECO:0000256" key="1">
    <source>
        <dbReference type="ARBA" id="ARBA00009003"/>
    </source>
</evidence>
<feature type="region of interest" description="Disordered" evidence="2">
    <location>
        <begin position="253"/>
        <end position="315"/>
    </location>
</feature>
<proteinExistence type="inferred from homology"/>
<comment type="caution">
    <text evidence="4">The sequence shown here is derived from an EMBL/GenBank/DDBJ whole genome shotgun (WGS) entry which is preliminary data.</text>
</comment>
<dbReference type="Pfam" id="PF04488">
    <property type="entry name" value="Gly_transf_sug"/>
    <property type="match status" value="1"/>
</dbReference>
<keyword evidence="3" id="KW-0472">Membrane</keyword>
<feature type="region of interest" description="Disordered" evidence="2">
    <location>
        <begin position="452"/>
        <end position="486"/>
    </location>
</feature>
<dbReference type="EMBL" id="JARIHO010000042">
    <property type="protein sequence ID" value="KAJ7326419.1"/>
    <property type="molecule type" value="Genomic_DNA"/>
</dbReference>
<dbReference type="AlphaFoldDB" id="A0AAD6ZK56"/>
<dbReference type="InterPro" id="IPR007577">
    <property type="entry name" value="GlycoTrfase_DXD_sugar-bd_CS"/>
</dbReference>
<reference evidence="4" key="1">
    <citation type="submission" date="2023-03" db="EMBL/GenBank/DDBJ databases">
        <title>Massive genome expansion in bonnet fungi (Mycena s.s.) driven by repeated elements and novel gene families across ecological guilds.</title>
        <authorList>
            <consortium name="Lawrence Berkeley National Laboratory"/>
            <person name="Harder C.B."/>
            <person name="Miyauchi S."/>
            <person name="Viragh M."/>
            <person name="Kuo A."/>
            <person name="Thoen E."/>
            <person name="Andreopoulos B."/>
            <person name="Lu D."/>
            <person name="Skrede I."/>
            <person name="Drula E."/>
            <person name="Henrissat B."/>
            <person name="Morin E."/>
            <person name="Kohler A."/>
            <person name="Barry K."/>
            <person name="LaButti K."/>
            <person name="Morin E."/>
            <person name="Salamov A."/>
            <person name="Lipzen A."/>
            <person name="Mereny Z."/>
            <person name="Hegedus B."/>
            <person name="Baldrian P."/>
            <person name="Stursova M."/>
            <person name="Weitz H."/>
            <person name="Taylor A."/>
            <person name="Grigoriev I.V."/>
            <person name="Nagy L.G."/>
            <person name="Martin F."/>
            <person name="Kauserud H."/>
        </authorList>
    </citation>
    <scope>NUCLEOTIDE SEQUENCE</scope>
    <source>
        <strain evidence="4">CBHHK002</strain>
    </source>
</reference>
<feature type="transmembrane region" description="Helical" evidence="3">
    <location>
        <begin position="65"/>
        <end position="85"/>
    </location>
</feature>
<evidence type="ECO:0000313" key="5">
    <source>
        <dbReference type="Proteomes" id="UP001218218"/>
    </source>
</evidence>
<dbReference type="PANTHER" id="PTHR22851:SF1">
    <property type="entry name" value="GLYCOSYLTRANSFERASE FAMILY 32 PROTEIN"/>
    <property type="match status" value="1"/>
</dbReference>
<feature type="compositionally biased region" description="Acidic residues" evidence="2">
    <location>
        <begin position="276"/>
        <end position="285"/>
    </location>
</feature>
<feature type="compositionally biased region" description="Acidic residues" evidence="2">
    <location>
        <begin position="452"/>
        <end position="466"/>
    </location>
</feature>
<keyword evidence="5" id="KW-1185">Reference proteome</keyword>
<dbReference type="InterPro" id="IPR029044">
    <property type="entry name" value="Nucleotide-diphossugar_trans"/>
</dbReference>
<sequence length="748" mass="84505">MPLLGTNGALPLHQPSAVREKEELLLNNSNAAWFQPILVPIPGVRTRRLRVPFPTLRFRRQRGPLLVCFACMAVVLTVILLSRGLGRTEWDPESSDEPSTLVFRREDLQRIWSWEVASGHYPSSQSIPKEIGLLDPPANPALPPKSRTISPSRYRPHSAVVVSADTDTLGCGPKRIYPDIQSAPPHVSYPPRPLPGSVTDLDIVMKHCDFSTGKYVRDCLEVLRVGAGLDHGQRTRRGAVDDWKYIYLEEANSTTSPTTAHPENPVPPPVYRPAPELEDRDEDPDAGLSRKRGAEWEPAVSLPPTLTQRPAASLAEPCDPENPRVFHMFWTGPFTDKPYLALLSFLFTQNTGLHEPHDAPPPAVCRPQFWMWINPGPAAAVPNPSALHDMFAQLKDSPWASPFLHPRFKDVIRFRLWNTTEQLDGVPEIRDEWRDLQKTLFNSGGHIVSVPEEEEDVETEAEEDADANAGARPAKTDDMLHRTGSKSSSEYDRLSVILSDMARFVLCHRFGGVYLDADTILLRDWEELWGWKGAFAYRWSRLPKYNTAVLRMNRGSALGTFLFRTALRNGLDFHPMTVSRYTKDAHLEGLLLRLPDALFDGAWLNTEEYQRDRPPQPYFTAFGDFFDTPEINSAAPQALGFDGFFKGSYSYHFHNFWWKPFDSARNWPDLGPQFLAGERAARRALREGEAQLPITAPATGAAVDPDTENETVDQDKRDLAWAAVLKRTFEAYIRGERANMYGEWLRWS</sequence>
<evidence type="ECO:0000256" key="3">
    <source>
        <dbReference type="SAM" id="Phobius"/>
    </source>
</evidence>
<keyword evidence="3" id="KW-1133">Transmembrane helix</keyword>
<dbReference type="Proteomes" id="UP001218218">
    <property type="component" value="Unassembled WGS sequence"/>
</dbReference>
<evidence type="ECO:0000256" key="2">
    <source>
        <dbReference type="SAM" id="MobiDB-lite"/>
    </source>
</evidence>
<organism evidence="4 5">
    <name type="scientific">Mycena albidolilacea</name>
    <dbReference type="NCBI Taxonomy" id="1033008"/>
    <lineage>
        <taxon>Eukaryota</taxon>
        <taxon>Fungi</taxon>
        <taxon>Dikarya</taxon>
        <taxon>Basidiomycota</taxon>
        <taxon>Agaricomycotina</taxon>
        <taxon>Agaricomycetes</taxon>
        <taxon>Agaricomycetidae</taxon>
        <taxon>Agaricales</taxon>
        <taxon>Marasmiineae</taxon>
        <taxon>Mycenaceae</taxon>
        <taxon>Mycena</taxon>
    </lineage>
</organism>
<accession>A0AAD6ZK56</accession>
<protein>
    <submittedName>
        <fullName evidence="4">Glycosyltransferase family 32 protein</fullName>
    </submittedName>
</protein>
<dbReference type="GO" id="GO:0000462">
    <property type="term" value="P:maturation of SSU-rRNA from tricistronic rRNA transcript (SSU-rRNA, 5.8S rRNA, LSU-rRNA)"/>
    <property type="evidence" value="ECO:0007669"/>
    <property type="project" value="TreeGrafter"/>
</dbReference>
<dbReference type="InterPro" id="IPR051733">
    <property type="entry name" value="WD_repeat_DCAF13/WDSOF1"/>
</dbReference>
<dbReference type="PANTHER" id="PTHR22851">
    <property type="entry name" value="U3 SMALL NUCLEOLAR RNA U3 SNORNA ASSOCIATED PROTEIN"/>
    <property type="match status" value="1"/>
</dbReference>